<evidence type="ECO:0000313" key="2">
    <source>
        <dbReference type="Proteomes" id="UP000290288"/>
    </source>
</evidence>
<keyword evidence="2" id="KW-1185">Reference proteome</keyword>
<protein>
    <submittedName>
        <fullName evidence="1">Uncharacterized protein</fullName>
    </submittedName>
</protein>
<organism evidence="1 2">
    <name type="scientific">Candolleomyces aberdarensis</name>
    <dbReference type="NCBI Taxonomy" id="2316362"/>
    <lineage>
        <taxon>Eukaryota</taxon>
        <taxon>Fungi</taxon>
        <taxon>Dikarya</taxon>
        <taxon>Basidiomycota</taxon>
        <taxon>Agaricomycotina</taxon>
        <taxon>Agaricomycetes</taxon>
        <taxon>Agaricomycetidae</taxon>
        <taxon>Agaricales</taxon>
        <taxon>Agaricineae</taxon>
        <taxon>Psathyrellaceae</taxon>
        <taxon>Candolleomyces</taxon>
    </lineage>
</organism>
<reference evidence="1 2" key="1">
    <citation type="submission" date="2019-01" db="EMBL/GenBank/DDBJ databases">
        <title>Draft genome sequence of Psathyrella aberdarensis IHI B618.</title>
        <authorList>
            <person name="Buettner E."/>
            <person name="Kellner H."/>
        </authorList>
    </citation>
    <scope>NUCLEOTIDE SEQUENCE [LARGE SCALE GENOMIC DNA]</scope>
    <source>
        <strain evidence="1 2">IHI B618</strain>
    </source>
</reference>
<evidence type="ECO:0000313" key="1">
    <source>
        <dbReference type="EMBL" id="RXW18514.1"/>
    </source>
</evidence>
<dbReference type="OrthoDB" id="3213671at2759"/>
<dbReference type="AlphaFoldDB" id="A0A4Q2DI91"/>
<proteinExistence type="predicted"/>
<dbReference type="Proteomes" id="UP000290288">
    <property type="component" value="Unassembled WGS sequence"/>
</dbReference>
<sequence length="171" mass="19713">MRYHLKKKKKENVYDLAVRRARETLATLATRHKFKPWTAENELNAFNIKIETLDPDDFFHACGLPDPSVPATVLQNVYKPNKPIDDNEERLFFDYLDSASTTGEEVAMTADFAAFLLHWLGYDTQGRIVHQNKKAALTVCRQRPDVYFDVCVMSPERYYQLVVQAELAPVS</sequence>
<accession>A0A4Q2DI91</accession>
<gene>
    <name evidence="1" type="ORF">EST38_g7345</name>
</gene>
<comment type="caution">
    <text evidence="1">The sequence shown here is derived from an EMBL/GenBank/DDBJ whole genome shotgun (WGS) entry which is preliminary data.</text>
</comment>
<dbReference type="EMBL" id="SDEE01000261">
    <property type="protein sequence ID" value="RXW18514.1"/>
    <property type="molecule type" value="Genomic_DNA"/>
</dbReference>
<name>A0A4Q2DI91_9AGAR</name>